<evidence type="ECO:0000313" key="2">
    <source>
        <dbReference type="Proteomes" id="UP001152759"/>
    </source>
</evidence>
<accession>A0A9P0F4B1</accession>
<keyword evidence="2" id="KW-1185">Reference proteome</keyword>
<proteinExistence type="predicted"/>
<name>A0A9P0F4B1_BEMTA</name>
<protein>
    <submittedName>
        <fullName evidence="1">Uncharacterized protein</fullName>
    </submittedName>
</protein>
<evidence type="ECO:0000313" key="1">
    <source>
        <dbReference type="EMBL" id="CAH0389132.1"/>
    </source>
</evidence>
<reference evidence="1" key="1">
    <citation type="submission" date="2021-12" db="EMBL/GenBank/DDBJ databases">
        <authorList>
            <person name="King R."/>
        </authorList>
    </citation>
    <scope>NUCLEOTIDE SEQUENCE</scope>
</reference>
<gene>
    <name evidence="1" type="ORF">BEMITA_LOCUS7994</name>
</gene>
<dbReference type="AlphaFoldDB" id="A0A9P0F4B1"/>
<dbReference type="Proteomes" id="UP001152759">
    <property type="component" value="Chromosome 4"/>
</dbReference>
<organism evidence="1 2">
    <name type="scientific">Bemisia tabaci</name>
    <name type="common">Sweetpotato whitefly</name>
    <name type="synonym">Aleurodes tabaci</name>
    <dbReference type="NCBI Taxonomy" id="7038"/>
    <lineage>
        <taxon>Eukaryota</taxon>
        <taxon>Metazoa</taxon>
        <taxon>Ecdysozoa</taxon>
        <taxon>Arthropoda</taxon>
        <taxon>Hexapoda</taxon>
        <taxon>Insecta</taxon>
        <taxon>Pterygota</taxon>
        <taxon>Neoptera</taxon>
        <taxon>Paraneoptera</taxon>
        <taxon>Hemiptera</taxon>
        <taxon>Sternorrhyncha</taxon>
        <taxon>Aleyrodoidea</taxon>
        <taxon>Aleyrodidae</taxon>
        <taxon>Aleyrodinae</taxon>
        <taxon>Bemisia</taxon>
    </lineage>
</organism>
<dbReference type="EMBL" id="OU963865">
    <property type="protein sequence ID" value="CAH0389132.1"/>
    <property type="molecule type" value="Genomic_DNA"/>
</dbReference>
<sequence length="382" mass="43751">MLQTILITHIQNSCVNHKITPNKFKYLALAVSAAFPGESKNIYYIPKPPSSKDSKKNIGPKGQLYQKYQYRIKLFKRTGFFEKQSSEKPSVLNNEPVVNLLSELDPSVDQTKLEEDHKWVQNSYSPYDIFEEKWLSTIHLRLKPLHDNTNLQIHQYLEKYPVYKKEIGATVIRVDFNCLFPGKENVLVTTWPALKNILKVVAVKATAEPQYKTFVDNEFPLFALRDSLNEEEKSLLALRTLPSLFAPLPGKKREKFSRKEIVDDFMLFVPSDNEIEIELKRRDEKLKKSGRQAQPLPVVSGTECPHCAVVFNNYVYNVETPIDALDLCFKLIMVLNAEFSLISNQVWSLIQQHIFKITTPFDAKIPSVEAVASTLGLISSSQ</sequence>